<protein>
    <submittedName>
        <fullName evidence="13">Uncharacterized protein</fullName>
    </submittedName>
</protein>
<dbReference type="Pfam" id="PF00474">
    <property type="entry name" value="SSF"/>
    <property type="match status" value="1"/>
</dbReference>
<feature type="transmembrane region" description="Helical" evidence="12">
    <location>
        <begin position="78"/>
        <end position="100"/>
    </location>
</feature>
<dbReference type="GeneTree" id="ENSGT00940000164120"/>
<evidence type="ECO:0000256" key="10">
    <source>
        <dbReference type="ARBA" id="ARBA00023201"/>
    </source>
</evidence>
<dbReference type="PROSITE" id="PS50283">
    <property type="entry name" value="NA_SOLUT_SYMP_3"/>
    <property type="match status" value="1"/>
</dbReference>
<name>H2YU24_CIOSA</name>
<feature type="transmembrane region" description="Helical" evidence="12">
    <location>
        <begin position="121"/>
        <end position="145"/>
    </location>
</feature>
<keyword evidence="14" id="KW-1185">Reference proteome</keyword>
<evidence type="ECO:0000256" key="4">
    <source>
        <dbReference type="ARBA" id="ARBA00022475"/>
    </source>
</evidence>
<reference evidence="13" key="3">
    <citation type="submission" date="2025-09" db="UniProtKB">
        <authorList>
            <consortium name="Ensembl"/>
        </authorList>
    </citation>
    <scope>IDENTIFICATION</scope>
</reference>
<dbReference type="Ensembl" id="ENSCSAVT00000008948.1">
    <property type="protein sequence ID" value="ENSCSAVP00000008834.1"/>
    <property type="gene ID" value="ENSCSAVG00000005242.1"/>
</dbReference>
<dbReference type="Proteomes" id="UP000007875">
    <property type="component" value="Unassembled WGS sequence"/>
</dbReference>
<dbReference type="PANTHER" id="PTHR42985:SF45">
    <property type="entry name" value="SODIUM_IODIDE COTRANSPORTER-LIKE"/>
    <property type="match status" value="1"/>
</dbReference>
<feature type="transmembrane region" description="Helical" evidence="12">
    <location>
        <begin position="157"/>
        <end position="178"/>
    </location>
</feature>
<feature type="transmembrane region" description="Helical" evidence="12">
    <location>
        <begin position="556"/>
        <end position="582"/>
    </location>
</feature>
<feature type="transmembrane region" description="Helical" evidence="12">
    <location>
        <begin position="6"/>
        <end position="26"/>
    </location>
</feature>
<feature type="transmembrane region" description="Helical" evidence="12">
    <location>
        <begin position="232"/>
        <end position="250"/>
    </location>
</feature>
<dbReference type="AlphaFoldDB" id="H2YU24"/>
<keyword evidence="4" id="KW-1003">Cell membrane</keyword>
<keyword evidence="10" id="KW-0739">Sodium transport</keyword>
<feature type="transmembrane region" description="Helical" evidence="12">
    <location>
        <begin position="317"/>
        <end position="338"/>
    </location>
</feature>
<evidence type="ECO:0000313" key="13">
    <source>
        <dbReference type="Ensembl" id="ENSCSAVP00000008834.1"/>
    </source>
</evidence>
<accession>H2YU24</accession>
<sequence>NFGTFDLVIFSASLIFSVFVGLYYAYKDRTNDSLNNYYFGGRKMSPIPIGLSMSVTFISALTVIGLPVEVYLYGLVNVWHSTTLFLPSILSYLYIIPLYHRLQISTVYEYLEIRFNRKCRIIVSTVELVSLTLYMGTTIYLPALALSAVTPINMNQAIAVTSAICTIYTVCGGLKAVVWTDTFQTGIMFVGTLAVLIQGTIVAGGANQVWEALERGGRINMFDLDLDPRRRVSFWSLLIGGNFAFIHNMCCGQMIVQRFLSCRSVKDARIAAFVSVISKLVITLIPVGCGAVAFAYFEHCDPLKSGKISKVDQLLPYMVLEIFDKVPGVAGLFVAAAYSGTMRCYKLIAYEKTKTNQSQRPVRMYNVIFSCFHSSVSSGINSASAMILQDFILPNRPLISAKWQMFISKITGVAFGVLVMGIAYLSSFYASTAVSLAYVYQGVCSGPVIGVYLLGIFFPWSNTAGVMAGQFVGTAATLWIALGSLINGRDPATDGLLPVQTDSCTNFTSMKYTTNMQWNSSIESIDMHSGTNVHSTTTVSTESTKTYSAIYGITFLYYYVFGCVISTLVGLLFSFLTGLLYWI</sequence>
<evidence type="ECO:0000256" key="8">
    <source>
        <dbReference type="ARBA" id="ARBA00023065"/>
    </source>
</evidence>
<keyword evidence="5 12" id="KW-0812">Transmembrane</keyword>
<organism evidence="13 14">
    <name type="scientific">Ciona savignyi</name>
    <name type="common">Pacific transparent sea squirt</name>
    <dbReference type="NCBI Taxonomy" id="51511"/>
    <lineage>
        <taxon>Eukaryota</taxon>
        <taxon>Metazoa</taxon>
        <taxon>Chordata</taxon>
        <taxon>Tunicata</taxon>
        <taxon>Ascidiacea</taxon>
        <taxon>Phlebobranchia</taxon>
        <taxon>Cionidae</taxon>
        <taxon>Ciona</taxon>
    </lineage>
</organism>
<evidence type="ECO:0000256" key="6">
    <source>
        <dbReference type="ARBA" id="ARBA00022989"/>
    </source>
</evidence>
<dbReference type="InterPro" id="IPR038377">
    <property type="entry name" value="Na/Glc_symporter_sf"/>
</dbReference>
<keyword evidence="9 12" id="KW-0472">Membrane</keyword>
<feature type="transmembrane region" description="Helical" evidence="12">
    <location>
        <begin position="47"/>
        <end position="66"/>
    </location>
</feature>
<evidence type="ECO:0000256" key="9">
    <source>
        <dbReference type="ARBA" id="ARBA00023136"/>
    </source>
</evidence>
<comment type="subcellular location">
    <subcellularLocation>
        <location evidence="1">Cell membrane</location>
        <topology evidence="1">Multi-pass membrane protein</topology>
    </subcellularLocation>
</comment>
<feature type="transmembrane region" description="Helical" evidence="12">
    <location>
        <begin position="185"/>
        <end position="206"/>
    </location>
</feature>
<evidence type="ECO:0000256" key="2">
    <source>
        <dbReference type="ARBA" id="ARBA00006434"/>
    </source>
</evidence>
<evidence type="ECO:0000256" key="11">
    <source>
        <dbReference type="RuleBase" id="RU362091"/>
    </source>
</evidence>
<feature type="transmembrane region" description="Helical" evidence="12">
    <location>
        <begin position="465"/>
        <end position="486"/>
    </location>
</feature>
<dbReference type="InterPro" id="IPR001734">
    <property type="entry name" value="Na/solute_symporter"/>
</dbReference>
<dbReference type="Gene3D" id="1.20.1730.10">
    <property type="entry name" value="Sodium/glucose cotransporter"/>
    <property type="match status" value="1"/>
</dbReference>
<evidence type="ECO:0000256" key="1">
    <source>
        <dbReference type="ARBA" id="ARBA00004651"/>
    </source>
</evidence>
<dbReference type="GO" id="GO:0015293">
    <property type="term" value="F:symporter activity"/>
    <property type="evidence" value="ECO:0007669"/>
    <property type="project" value="TreeGrafter"/>
</dbReference>
<keyword evidence="8" id="KW-0406">Ion transport</keyword>
<dbReference type="PANTHER" id="PTHR42985">
    <property type="entry name" value="SODIUM-COUPLED MONOCARBOXYLATE TRANSPORTER"/>
    <property type="match status" value="1"/>
</dbReference>
<feature type="transmembrane region" description="Helical" evidence="12">
    <location>
        <begin position="406"/>
        <end position="426"/>
    </location>
</feature>
<dbReference type="NCBIfam" id="TIGR00813">
    <property type="entry name" value="sss"/>
    <property type="match status" value="1"/>
</dbReference>
<dbReference type="GO" id="GO:0005886">
    <property type="term" value="C:plasma membrane"/>
    <property type="evidence" value="ECO:0007669"/>
    <property type="project" value="UniProtKB-SubCell"/>
</dbReference>
<feature type="transmembrane region" description="Helical" evidence="12">
    <location>
        <begin position="438"/>
        <end position="458"/>
    </location>
</feature>
<proteinExistence type="inferred from homology"/>
<evidence type="ECO:0000256" key="7">
    <source>
        <dbReference type="ARBA" id="ARBA00023053"/>
    </source>
</evidence>
<dbReference type="GO" id="GO:0006814">
    <property type="term" value="P:sodium ion transport"/>
    <property type="evidence" value="ECO:0007669"/>
    <property type="project" value="UniProtKB-KW"/>
</dbReference>
<reference evidence="13" key="2">
    <citation type="submission" date="2025-08" db="UniProtKB">
        <authorList>
            <consortium name="Ensembl"/>
        </authorList>
    </citation>
    <scope>IDENTIFICATION</scope>
</reference>
<dbReference type="InterPro" id="IPR051163">
    <property type="entry name" value="Sodium:Solute_Symporter_SSF"/>
</dbReference>
<evidence type="ECO:0000313" key="14">
    <source>
        <dbReference type="Proteomes" id="UP000007875"/>
    </source>
</evidence>
<keyword evidence="3" id="KW-0813">Transport</keyword>
<evidence type="ECO:0000256" key="5">
    <source>
        <dbReference type="ARBA" id="ARBA00022692"/>
    </source>
</evidence>
<reference evidence="14" key="1">
    <citation type="submission" date="2003-08" db="EMBL/GenBank/DDBJ databases">
        <authorList>
            <person name="Birren B."/>
            <person name="Nusbaum C."/>
            <person name="Abebe A."/>
            <person name="Abouelleil A."/>
            <person name="Adekoya E."/>
            <person name="Ait-zahra M."/>
            <person name="Allen N."/>
            <person name="Allen T."/>
            <person name="An P."/>
            <person name="Anderson M."/>
            <person name="Anderson S."/>
            <person name="Arachchi H."/>
            <person name="Armbruster J."/>
            <person name="Bachantsang P."/>
            <person name="Baldwin J."/>
            <person name="Barry A."/>
            <person name="Bayul T."/>
            <person name="Blitshsteyn B."/>
            <person name="Bloom T."/>
            <person name="Blye J."/>
            <person name="Boguslavskiy L."/>
            <person name="Borowsky M."/>
            <person name="Boukhgalter B."/>
            <person name="Brunache A."/>
            <person name="Butler J."/>
            <person name="Calixte N."/>
            <person name="Calvo S."/>
            <person name="Camarata J."/>
            <person name="Campo K."/>
            <person name="Chang J."/>
            <person name="Cheshatsang Y."/>
            <person name="Citroen M."/>
            <person name="Collymore A."/>
            <person name="Considine T."/>
            <person name="Cook A."/>
            <person name="Cooke P."/>
            <person name="Corum B."/>
            <person name="Cuomo C."/>
            <person name="David R."/>
            <person name="Dawoe T."/>
            <person name="Degray S."/>
            <person name="Dodge S."/>
            <person name="Dooley K."/>
            <person name="Dorje P."/>
            <person name="Dorjee K."/>
            <person name="Dorris L."/>
            <person name="Duffey N."/>
            <person name="Dupes A."/>
            <person name="Elkins T."/>
            <person name="Engels R."/>
            <person name="Erickson J."/>
            <person name="Farina A."/>
            <person name="Faro S."/>
            <person name="Ferreira P."/>
            <person name="Fischer H."/>
            <person name="Fitzgerald M."/>
            <person name="Foley K."/>
            <person name="Gage D."/>
            <person name="Galagan J."/>
            <person name="Gearin G."/>
            <person name="Gnerre S."/>
            <person name="Gnirke A."/>
            <person name="Goyette A."/>
            <person name="Graham J."/>
            <person name="Grandbois E."/>
            <person name="Gyaltsen K."/>
            <person name="Hafez N."/>
            <person name="Hagopian D."/>
            <person name="Hagos B."/>
            <person name="Hall J."/>
            <person name="Hatcher B."/>
            <person name="Heller A."/>
            <person name="Higgins H."/>
            <person name="Honan T."/>
            <person name="Horn A."/>
            <person name="Houde N."/>
            <person name="Hughes L."/>
            <person name="Hulme W."/>
            <person name="Husby E."/>
            <person name="Iliev I."/>
            <person name="Jaffe D."/>
            <person name="Jones C."/>
            <person name="Kamal M."/>
            <person name="Kamat A."/>
            <person name="Kamvysselis M."/>
            <person name="Karlsson E."/>
            <person name="Kells C."/>
            <person name="Kieu A."/>
            <person name="Kisner P."/>
            <person name="Kodira C."/>
            <person name="Kulbokas E."/>
            <person name="Labutti K."/>
            <person name="Lama D."/>
            <person name="Landers T."/>
            <person name="Leger J."/>
            <person name="Levine S."/>
            <person name="Lewis D."/>
            <person name="Lewis T."/>
            <person name="Lindblad-toh K."/>
            <person name="Liu X."/>
            <person name="Lokyitsang T."/>
            <person name="Lokyitsang Y."/>
            <person name="Lucien O."/>
            <person name="Lui A."/>
            <person name="Ma L.J."/>
            <person name="Mabbitt R."/>
            <person name="Macdonald J."/>
            <person name="Maclean C."/>
            <person name="Major J."/>
            <person name="Manning J."/>
            <person name="Marabella R."/>
            <person name="Maru K."/>
            <person name="Matthews C."/>
            <person name="Mauceli E."/>
            <person name="Mccarthy M."/>
            <person name="Mcdonough S."/>
            <person name="Mcghee T."/>
            <person name="Meldrim J."/>
            <person name="Meneus L."/>
            <person name="Mesirov J."/>
            <person name="Mihalev A."/>
            <person name="Mihova T."/>
            <person name="Mikkelsen T."/>
            <person name="Mlenga V."/>
            <person name="Moru K."/>
            <person name="Mozes J."/>
            <person name="Mulrain L."/>
            <person name="Munson G."/>
            <person name="Naylor J."/>
            <person name="Newes C."/>
            <person name="Nguyen C."/>
            <person name="Nguyen N."/>
            <person name="Nguyen T."/>
            <person name="Nicol R."/>
            <person name="Nielsen C."/>
            <person name="Nizzari M."/>
            <person name="Norbu C."/>
            <person name="Norbu N."/>
            <person name="O'donnell P."/>
            <person name="Okoawo O."/>
            <person name="O'leary S."/>
            <person name="Omotosho B."/>
            <person name="O'neill K."/>
            <person name="Osman S."/>
            <person name="Parker S."/>
            <person name="Perrin D."/>
            <person name="Phunkhang P."/>
            <person name="Piqani B."/>
            <person name="Purcell S."/>
            <person name="Rachupka T."/>
            <person name="Ramasamy U."/>
            <person name="Rameau R."/>
            <person name="Ray V."/>
            <person name="Raymond C."/>
            <person name="Retta R."/>
            <person name="Richardson S."/>
            <person name="Rise C."/>
            <person name="Rodriguez J."/>
            <person name="Rogers J."/>
            <person name="Rogov P."/>
            <person name="Rutman M."/>
            <person name="Schupbach R."/>
            <person name="Seaman C."/>
            <person name="Settipalli S."/>
            <person name="Sharpe T."/>
            <person name="Sheridan J."/>
            <person name="Sherpa N."/>
            <person name="Shi J."/>
            <person name="Smirnov S."/>
            <person name="Smith C."/>
            <person name="Sougnez C."/>
            <person name="Spencer B."/>
            <person name="Stalker J."/>
            <person name="Stange-thomann N."/>
            <person name="Stavropoulos S."/>
            <person name="Stetson K."/>
            <person name="Stone C."/>
            <person name="Stone S."/>
            <person name="Stubbs M."/>
            <person name="Talamas J."/>
            <person name="Tchuinga P."/>
            <person name="Tenzing P."/>
            <person name="Tesfaye S."/>
            <person name="Theodore J."/>
            <person name="Thoulutsang Y."/>
            <person name="Topham K."/>
            <person name="Towey S."/>
            <person name="Tsamla T."/>
            <person name="Tsomo N."/>
            <person name="Vallee D."/>
            <person name="Vassiliev H."/>
            <person name="Venkataraman V."/>
            <person name="Vinson J."/>
            <person name="Vo A."/>
            <person name="Wade C."/>
            <person name="Wang S."/>
            <person name="Wangchuk T."/>
            <person name="Wangdi T."/>
            <person name="Whittaker C."/>
            <person name="Wilkinson J."/>
            <person name="Wu Y."/>
            <person name="Wyman D."/>
            <person name="Yadav S."/>
            <person name="Yang S."/>
            <person name="Yang X."/>
            <person name="Yeager S."/>
            <person name="Yee E."/>
            <person name="Young G."/>
            <person name="Zainoun J."/>
            <person name="Zembeck L."/>
            <person name="Zimmer A."/>
            <person name="Zody M."/>
            <person name="Lander E."/>
        </authorList>
    </citation>
    <scope>NUCLEOTIDE SEQUENCE [LARGE SCALE GENOMIC DNA]</scope>
</reference>
<evidence type="ECO:0000256" key="12">
    <source>
        <dbReference type="SAM" id="Phobius"/>
    </source>
</evidence>
<keyword evidence="7" id="KW-0915">Sodium</keyword>
<comment type="similarity">
    <text evidence="2 11">Belongs to the sodium:solute symporter (SSF) (TC 2.A.21) family.</text>
</comment>
<keyword evidence="6 12" id="KW-1133">Transmembrane helix</keyword>
<feature type="transmembrane region" description="Helical" evidence="12">
    <location>
        <begin position="270"/>
        <end position="297"/>
    </location>
</feature>
<evidence type="ECO:0000256" key="3">
    <source>
        <dbReference type="ARBA" id="ARBA00022448"/>
    </source>
</evidence>